<name>A0ABN9VIP2_9DINO</name>
<reference evidence="1" key="1">
    <citation type="submission" date="2023-10" db="EMBL/GenBank/DDBJ databases">
        <authorList>
            <person name="Chen Y."/>
            <person name="Shah S."/>
            <person name="Dougan E. K."/>
            <person name="Thang M."/>
            <person name="Chan C."/>
        </authorList>
    </citation>
    <scope>NUCLEOTIDE SEQUENCE [LARGE SCALE GENOMIC DNA]</scope>
</reference>
<proteinExistence type="predicted"/>
<evidence type="ECO:0000313" key="1">
    <source>
        <dbReference type="EMBL" id="CAK0871967.1"/>
    </source>
</evidence>
<dbReference type="SUPFAM" id="SSF51905">
    <property type="entry name" value="FAD/NAD(P)-binding domain"/>
    <property type="match status" value="1"/>
</dbReference>
<organism evidence="1 2">
    <name type="scientific">Prorocentrum cordatum</name>
    <dbReference type="NCBI Taxonomy" id="2364126"/>
    <lineage>
        <taxon>Eukaryota</taxon>
        <taxon>Sar</taxon>
        <taxon>Alveolata</taxon>
        <taxon>Dinophyceae</taxon>
        <taxon>Prorocentrales</taxon>
        <taxon>Prorocentraceae</taxon>
        <taxon>Prorocentrum</taxon>
    </lineage>
</organism>
<dbReference type="Pfam" id="PF13450">
    <property type="entry name" value="NAD_binding_8"/>
    <property type="match status" value="1"/>
</dbReference>
<dbReference type="InterPro" id="IPR036188">
    <property type="entry name" value="FAD/NAD-bd_sf"/>
</dbReference>
<accession>A0ABN9VIP2</accession>
<dbReference type="EMBL" id="CAUYUJ010017118">
    <property type="protein sequence ID" value="CAK0871967.1"/>
    <property type="molecule type" value="Genomic_DNA"/>
</dbReference>
<dbReference type="Gene3D" id="3.50.50.60">
    <property type="entry name" value="FAD/NAD(P)-binding domain"/>
    <property type="match status" value="1"/>
</dbReference>
<comment type="caution">
    <text evidence="1">The sequence shown here is derived from an EMBL/GenBank/DDBJ whole genome shotgun (WGS) entry which is preliminary data.</text>
</comment>
<protein>
    <recommendedName>
        <fullName evidence="3">Amine oxidase</fullName>
    </recommendedName>
</protein>
<dbReference type="Proteomes" id="UP001189429">
    <property type="component" value="Unassembled WGS sequence"/>
</dbReference>
<sequence>MGLITTRLFPHLFVSWSISSRSRNLKASTGAIRPSVLATCSLISQRACSGHPGTQGGCTVARHSVSSMDDSDAAQPSLFDVAVVGGGIAGLAAISRLSRRGLRLLLVEQGRGVGGRMCTRHASCPKTGHSLVFDHGCQYFSVKEACQPQFAQEVERWLEAGVVQHWQGRIGTLDFDEDEGSLNMSSFTAFPKEKLASIMVGAPSMSALGRHILGRAGVGLKEDQRGRSIDIVVKKRTRAENVQRHSPSRRWRLQLASRTTESTATEVEARVLVVATSAKSINRLLLTSVPDEVKGINSPVCWALLVAVASPLAHIPFDGAFVANSADAGVLAWVARDSSKPGRPGTGNAPECWVLHASAGWSYSMREASTDKVREAMLAEFTKDFGTQDVVYSEAFRWNNAFPLNPMRGTAKCLVDSERHLALGGDWAAGDRVGDAFESGVALAASALALL</sequence>
<dbReference type="PANTHER" id="PTHR16128">
    <property type="entry name" value="FAD/NAD(P)-BINDING OXIDOREDUCTASE FAMILY PROTEIN"/>
    <property type="match status" value="1"/>
</dbReference>
<dbReference type="Gene3D" id="3.90.660.10">
    <property type="match status" value="1"/>
</dbReference>
<evidence type="ECO:0008006" key="3">
    <source>
        <dbReference type="Google" id="ProtNLM"/>
    </source>
</evidence>
<keyword evidence="2" id="KW-1185">Reference proteome</keyword>
<dbReference type="PANTHER" id="PTHR16128:SF8">
    <property type="entry name" value="EXPRESSED PROTEIN"/>
    <property type="match status" value="1"/>
</dbReference>
<evidence type="ECO:0000313" key="2">
    <source>
        <dbReference type="Proteomes" id="UP001189429"/>
    </source>
</evidence>
<gene>
    <name evidence="1" type="ORF">PCOR1329_LOCUS57587</name>
</gene>